<sequence length="126" mass="13850">MVATCKHIFHAACLATKFNLPPELTAAAIPKICPSCSTIELSENLPQAVIDRLACLEFPCVTLSHEFKSLTGTVQKLSESFKSISMNFPPITEFTLKQDSTTKKIQGDLSEVLYSERSGEWVGTQL</sequence>
<dbReference type="AlphaFoldDB" id="A0A6V7KRS6"/>
<gene>
    <name evidence="1" type="ORF">BBRV_LOCUS86080</name>
</gene>
<evidence type="ECO:0000313" key="1">
    <source>
        <dbReference type="EMBL" id="CAD1566374.1"/>
    </source>
</evidence>
<reference evidence="1" key="1">
    <citation type="submission" date="2020-07" db="EMBL/GenBank/DDBJ databases">
        <authorList>
            <person name="Ferguson B K."/>
        </authorList>
    </citation>
    <scope>NUCLEOTIDE SEQUENCE</scope>
    <source>
        <strain evidence="1">L06</strain>
    </source>
</reference>
<organism evidence="1">
    <name type="scientific">Bracon brevicornis</name>
    <dbReference type="NCBI Taxonomy" id="1563983"/>
    <lineage>
        <taxon>Eukaryota</taxon>
        <taxon>Metazoa</taxon>
        <taxon>Ecdysozoa</taxon>
        <taxon>Arthropoda</taxon>
        <taxon>Hexapoda</taxon>
        <taxon>Insecta</taxon>
        <taxon>Pterygota</taxon>
        <taxon>Neoptera</taxon>
        <taxon>Endopterygota</taxon>
        <taxon>Hymenoptera</taxon>
        <taxon>Apocrita</taxon>
        <taxon>Ichneumonoidea</taxon>
        <taxon>Braconidae</taxon>
        <taxon>Braconinae</taxon>
        <taxon>Bracon</taxon>
    </lineage>
</organism>
<protein>
    <submittedName>
        <fullName evidence="1">Uncharacterized protein</fullName>
    </submittedName>
</protein>
<name>A0A6V7KRS6_9HYME</name>
<dbReference type="SUPFAM" id="SSF57850">
    <property type="entry name" value="RING/U-box"/>
    <property type="match status" value="1"/>
</dbReference>
<dbReference type="EMBL" id="CADCXW020000291">
    <property type="protein sequence ID" value="CAD1566374.1"/>
    <property type="molecule type" value="Genomic_DNA"/>
</dbReference>
<proteinExistence type="predicted"/>
<accession>A0A6V7KRS6</accession>